<organism evidence="14 15">
    <name type="scientific">Conchiformibius kuhniae</name>
    <dbReference type="NCBI Taxonomy" id="211502"/>
    <lineage>
        <taxon>Bacteria</taxon>
        <taxon>Pseudomonadati</taxon>
        <taxon>Pseudomonadota</taxon>
        <taxon>Betaproteobacteria</taxon>
        <taxon>Neisseriales</taxon>
        <taxon>Neisseriaceae</taxon>
        <taxon>Conchiformibius</taxon>
    </lineage>
</organism>
<reference evidence="14" key="2">
    <citation type="submission" date="2024-09" db="EMBL/GenBank/DDBJ databases">
        <authorList>
            <person name="Veyrier F.J."/>
        </authorList>
    </citation>
    <scope>NUCLEOTIDE SEQUENCE</scope>
    <source>
        <strain evidence="14">17694</strain>
    </source>
</reference>
<evidence type="ECO:0000256" key="9">
    <source>
        <dbReference type="ARBA" id="ARBA00023102"/>
    </source>
</evidence>
<keyword evidence="15" id="KW-1185">Reference proteome</keyword>
<dbReference type="PANTHER" id="PTHR42885:SF2">
    <property type="entry name" value="HISTIDINOL-PHOSPHATE AMINOTRANSFERASE"/>
    <property type="match status" value="1"/>
</dbReference>
<evidence type="ECO:0000313" key="15">
    <source>
        <dbReference type="Proteomes" id="UP000831534"/>
    </source>
</evidence>
<comment type="cofactor">
    <cofactor evidence="1 11">
        <name>pyridoxal 5'-phosphate</name>
        <dbReference type="ChEBI" id="CHEBI:597326"/>
    </cofactor>
</comment>
<dbReference type="PANTHER" id="PTHR42885">
    <property type="entry name" value="HISTIDINOL-PHOSPHATE AMINOTRANSFERASE-RELATED"/>
    <property type="match status" value="1"/>
</dbReference>
<evidence type="ECO:0000256" key="12">
    <source>
        <dbReference type="SAM" id="Coils"/>
    </source>
</evidence>
<dbReference type="Proteomes" id="UP000831534">
    <property type="component" value="Chromosome"/>
</dbReference>
<keyword evidence="9 11" id="KW-0368">Histidine biosynthesis</keyword>
<dbReference type="Gene3D" id="3.90.1150.10">
    <property type="entry name" value="Aspartate Aminotransferase, domain 1"/>
    <property type="match status" value="1"/>
</dbReference>
<feature type="domain" description="Aminotransferase class I/classII large" evidence="13">
    <location>
        <begin position="37"/>
        <end position="359"/>
    </location>
</feature>
<protein>
    <recommendedName>
        <fullName evidence="11">Histidinol-phosphate aminotransferase</fullName>
        <ecNumber evidence="11">2.6.1.9</ecNumber>
    </recommendedName>
    <alternativeName>
        <fullName evidence="11">Imidazole acetol-phosphate transaminase</fullName>
    </alternativeName>
</protein>
<evidence type="ECO:0000256" key="10">
    <source>
        <dbReference type="ARBA" id="ARBA00047481"/>
    </source>
</evidence>
<evidence type="ECO:0000256" key="11">
    <source>
        <dbReference type="HAMAP-Rule" id="MF_01023"/>
    </source>
</evidence>
<evidence type="ECO:0000256" key="7">
    <source>
        <dbReference type="ARBA" id="ARBA00022679"/>
    </source>
</evidence>
<keyword evidence="6 11" id="KW-0028">Amino-acid biosynthesis</keyword>
<name>A0A8T9MTV5_9NEIS</name>
<comment type="subunit">
    <text evidence="4 11">Homodimer.</text>
</comment>
<feature type="modified residue" description="N6-(pyridoxal phosphate)lysine" evidence="11">
    <location>
        <position position="226"/>
    </location>
</feature>
<evidence type="ECO:0000259" key="13">
    <source>
        <dbReference type="Pfam" id="PF00155"/>
    </source>
</evidence>
<evidence type="ECO:0000256" key="8">
    <source>
        <dbReference type="ARBA" id="ARBA00022898"/>
    </source>
</evidence>
<comment type="pathway">
    <text evidence="2 11">Amino-acid biosynthesis; L-histidine biosynthesis; L-histidine from 5-phospho-alpha-D-ribose 1-diphosphate: step 7/9.</text>
</comment>
<dbReference type="SUPFAM" id="SSF53383">
    <property type="entry name" value="PLP-dependent transferases"/>
    <property type="match status" value="1"/>
</dbReference>
<sequence length="364" mass="39379">MPYICLYRTCPTMLNFIRPNIRAARAYAVADLPAGWLKLDAMEVPYAFPPELQSELAAQLARADINRYPNPAASALPAALRRAFPVPDTAALALGNGSDELIQFITLLFARTDAKMLVLEPSFVMYRRNAELFGMDCIGVPLKPDFTLDLPAVLNALAEHNPALIFLAYPNNPTGVPFARADVEAVIAAASGAVVVDEAYGAFSRDSFLPQAGQPENLIVLRTLSKIGFAGLRLGYAAGAPAVMNELAKILPPYNMNCLSLTAAEFALNNMDFINKNIELLKQERTRLSNALRGIAGATVFASEANFITVRLPDAEAAYQKLLDNKILVKKLHGSHALLNNCLRLTIGTPEQNDAVLSVLLQAA</sequence>
<feature type="coiled-coil region" evidence="12">
    <location>
        <begin position="264"/>
        <end position="291"/>
    </location>
</feature>
<keyword evidence="5 11" id="KW-0032">Aminotransferase</keyword>
<dbReference type="InterPro" id="IPR015421">
    <property type="entry name" value="PyrdxlP-dep_Trfase_major"/>
</dbReference>
<evidence type="ECO:0000256" key="4">
    <source>
        <dbReference type="ARBA" id="ARBA00011738"/>
    </source>
</evidence>
<comment type="similarity">
    <text evidence="3 11">Belongs to the class-II pyridoxal-phosphate-dependent aminotransferase family. Histidinol-phosphate aminotransferase subfamily.</text>
</comment>
<evidence type="ECO:0000256" key="2">
    <source>
        <dbReference type="ARBA" id="ARBA00005011"/>
    </source>
</evidence>
<dbReference type="GO" id="GO:0030170">
    <property type="term" value="F:pyridoxal phosphate binding"/>
    <property type="evidence" value="ECO:0007669"/>
    <property type="project" value="InterPro"/>
</dbReference>
<dbReference type="GO" id="GO:0004400">
    <property type="term" value="F:histidinol-phosphate transaminase activity"/>
    <property type="evidence" value="ECO:0007669"/>
    <property type="project" value="UniProtKB-UniRule"/>
</dbReference>
<dbReference type="InterPro" id="IPR015422">
    <property type="entry name" value="PyrdxlP-dep_Trfase_small"/>
</dbReference>
<keyword evidence="12" id="KW-0175">Coiled coil</keyword>
<comment type="catalytic activity">
    <reaction evidence="10 11">
        <text>L-histidinol phosphate + 2-oxoglutarate = 3-(imidazol-4-yl)-2-oxopropyl phosphate + L-glutamate</text>
        <dbReference type="Rhea" id="RHEA:23744"/>
        <dbReference type="ChEBI" id="CHEBI:16810"/>
        <dbReference type="ChEBI" id="CHEBI:29985"/>
        <dbReference type="ChEBI" id="CHEBI:57766"/>
        <dbReference type="ChEBI" id="CHEBI:57980"/>
        <dbReference type="EC" id="2.6.1.9"/>
    </reaction>
</comment>
<dbReference type="RefSeq" id="WP_156900807.1">
    <property type="nucleotide sequence ID" value="NZ_CP091521.1"/>
</dbReference>
<evidence type="ECO:0000256" key="3">
    <source>
        <dbReference type="ARBA" id="ARBA00007970"/>
    </source>
</evidence>
<dbReference type="KEGG" id="ckh:LVJ77_11145"/>
<evidence type="ECO:0000256" key="6">
    <source>
        <dbReference type="ARBA" id="ARBA00022605"/>
    </source>
</evidence>
<dbReference type="CDD" id="cd00609">
    <property type="entry name" value="AAT_like"/>
    <property type="match status" value="1"/>
</dbReference>
<dbReference type="GO" id="GO:0000105">
    <property type="term" value="P:L-histidine biosynthetic process"/>
    <property type="evidence" value="ECO:0007669"/>
    <property type="project" value="UniProtKB-UniRule"/>
</dbReference>
<dbReference type="Pfam" id="PF00155">
    <property type="entry name" value="Aminotran_1_2"/>
    <property type="match status" value="1"/>
</dbReference>
<keyword evidence="8 11" id="KW-0663">Pyridoxal phosphate</keyword>
<evidence type="ECO:0000256" key="5">
    <source>
        <dbReference type="ARBA" id="ARBA00022576"/>
    </source>
</evidence>
<accession>A0A8T9MTV5</accession>
<keyword evidence="7 11" id="KW-0808">Transferase</keyword>
<dbReference type="HAMAP" id="MF_01023">
    <property type="entry name" value="HisC_aminotrans_2"/>
    <property type="match status" value="1"/>
</dbReference>
<dbReference type="NCBIfam" id="TIGR01141">
    <property type="entry name" value="hisC"/>
    <property type="match status" value="1"/>
</dbReference>
<reference evidence="14" key="1">
    <citation type="journal article" date="2022" name="Res Sq">
        <title>Evolution of multicellular longitudinally dividing oral cavity symbionts (Neisseriaceae).</title>
        <authorList>
            <person name="Nyongesa S."/>
            <person name="Weber P."/>
            <person name="Bernet E."/>
            <person name="Pullido F."/>
            <person name="Nieckarz M."/>
            <person name="Delaby M."/>
            <person name="Nieves C."/>
            <person name="Viehboeck T."/>
            <person name="Krause N."/>
            <person name="Rivera-Millot A."/>
            <person name="Nakamura A."/>
            <person name="Vischer N."/>
            <person name="VanNieuwenhze M."/>
            <person name="Brun Y."/>
            <person name="Cava F."/>
            <person name="Bulgheresi S."/>
            <person name="Veyrier F."/>
        </authorList>
    </citation>
    <scope>NUCLEOTIDE SEQUENCE</scope>
    <source>
        <strain evidence="14">17694</strain>
    </source>
</reference>
<dbReference type="InterPro" id="IPR015424">
    <property type="entry name" value="PyrdxlP-dep_Trfase"/>
</dbReference>
<dbReference type="Gene3D" id="3.40.640.10">
    <property type="entry name" value="Type I PLP-dependent aspartate aminotransferase-like (Major domain)"/>
    <property type="match status" value="1"/>
</dbReference>
<proteinExistence type="inferred from homology"/>
<dbReference type="InterPro" id="IPR004839">
    <property type="entry name" value="Aminotransferase_I/II_large"/>
</dbReference>
<dbReference type="EC" id="2.6.1.9" evidence="11"/>
<dbReference type="EMBL" id="CP091521">
    <property type="protein sequence ID" value="UOP04719.1"/>
    <property type="molecule type" value="Genomic_DNA"/>
</dbReference>
<dbReference type="InterPro" id="IPR005861">
    <property type="entry name" value="HisP_aminotrans"/>
</dbReference>
<evidence type="ECO:0000256" key="1">
    <source>
        <dbReference type="ARBA" id="ARBA00001933"/>
    </source>
</evidence>
<gene>
    <name evidence="11 14" type="primary">hisC</name>
    <name evidence="14" type="ORF">LVJ77_11145</name>
</gene>
<dbReference type="AlphaFoldDB" id="A0A8T9MTV5"/>
<evidence type="ECO:0000313" key="14">
    <source>
        <dbReference type="EMBL" id="UOP04719.1"/>
    </source>
</evidence>